<dbReference type="SUPFAM" id="SSF53613">
    <property type="entry name" value="Ribokinase-like"/>
    <property type="match status" value="1"/>
</dbReference>
<feature type="domain" description="Carbohydrate kinase PfkB" evidence="3">
    <location>
        <begin position="452"/>
        <end position="499"/>
    </location>
</feature>
<dbReference type="InterPro" id="IPR029056">
    <property type="entry name" value="Ribokinase-like"/>
</dbReference>
<name>A0ABR3XLD8_9PEZI</name>
<comment type="caution">
    <text evidence="4">The sequence shown here is derived from an EMBL/GenBank/DDBJ whole genome shotgun (WGS) entry which is preliminary data.</text>
</comment>
<dbReference type="Gene3D" id="3.40.1190.20">
    <property type="match status" value="1"/>
</dbReference>
<sequence length="533" mass="57656">MAAESSSSEPGARPDDDQPQAANGDVPGQDLDFVTLGMFIIVLPPIYPHAAIIIIIFFIISMASPAVSDMTMLHAWLSLFAFLSYVYHYYLTKPCPSWLQRLLGPSRAPEHASTQPEADARQDDIEYRSPKPPQKDVLGGAGSYAALGARLFSPGPVQSKTVGWIVDQGSDFPPAITTLIDSWETAAYVRHDPDRLTTRGWNGYVDENETRAFKYSTPKKRLVASDLSGSPLLQSRTFHIICSPSRCRELVTELLTLRKDEAPPDDDDGRGGYSRPIIIWEPVPDLCTPDELLNLTNCLPLVDVCSPNHSELAGFMGDTGIDPETGEISTFAVEQACEQLLGSMPLSSFTLVVRAGEKGCYIAKNGGRKNSKKSGSKRRKKVHAAHGGLQPDTDMMSLFAGLLQQSPSDEPGGDDDGAAATFSFIQDEDDEAEIDPGLDKWIPAFFTRDDAAEKVVDPTGGGNTFLGGLAVALARGKTMEEAAGWGSIAASFAIEQVGVPELGRDDDGEETWNGARVQDRLEALQARLEPPAE</sequence>
<feature type="region of interest" description="Disordered" evidence="1">
    <location>
        <begin position="108"/>
        <end position="137"/>
    </location>
</feature>
<evidence type="ECO:0000259" key="3">
    <source>
        <dbReference type="Pfam" id="PF00294"/>
    </source>
</evidence>
<feature type="transmembrane region" description="Helical" evidence="2">
    <location>
        <begin position="72"/>
        <end position="91"/>
    </location>
</feature>
<evidence type="ECO:0000256" key="1">
    <source>
        <dbReference type="SAM" id="MobiDB-lite"/>
    </source>
</evidence>
<feature type="compositionally biased region" description="Basic residues" evidence="1">
    <location>
        <begin position="366"/>
        <end position="384"/>
    </location>
</feature>
<dbReference type="EMBL" id="JAWRVE010000016">
    <property type="protein sequence ID" value="KAL1876509.1"/>
    <property type="molecule type" value="Genomic_DNA"/>
</dbReference>
<evidence type="ECO:0000313" key="5">
    <source>
        <dbReference type="Proteomes" id="UP001583177"/>
    </source>
</evidence>
<evidence type="ECO:0000313" key="4">
    <source>
        <dbReference type="EMBL" id="KAL1876509.1"/>
    </source>
</evidence>
<dbReference type="PANTHER" id="PTHR47098:SF2">
    <property type="entry name" value="PROTEIN MAK32"/>
    <property type="match status" value="1"/>
</dbReference>
<protein>
    <recommendedName>
        <fullName evidence="3">Carbohydrate kinase PfkB domain-containing protein</fullName>
    </recommendedName>
</protein>
<gene>
    <name evidence="4" type="ORF">Daus18300_002753</name>
</gene>
<organism evidence="4 5">
    <name type="scientific">Diaporthe australafricana</name>
    <dbReference type="NCBI Taxonomy" id="127596"/>
    <lineage>
        <taxon>Eukaryota</taxon>
        <taxon>Fungi</taxon>
        <taxon>Dikarya</taxon>
        <taxon>Ascomycota</taxon>
        <taxon>Pezizomycotina</taxon>
        <taxon>Sordariomycetes</taxon>
        <taxon>Sordariomycetidae</taxon>
        <taxon>Diaporthales</taxon>
        <taxon>Diaporthaceae</taxon>
        <taxon>Diaporthe</taxon>
    </lineage>
</organism>
<feature type="region of interest" description="Disordered" evidence="1">
    <location>
        <begin position="366"/>
        <end position="392"/>
    </location>
</feature>
<keyword evidence="2" id="KW-0472">Membrane</keyword>
<keyword evidence="2" id="KW-1133">Transmembrane helix</keyword>
<keyword evidence="5" id="KW-1185">Reference proteome</keyword>
<feature type="region of interest" description="Disordered" evidence="1">
    <location>
        <begin position="1"/>
        <end position="26"/>
    </location>
</feature>
<feature type="compositionally biased region" description="Basic and acidic residues" evidence="1">
    <location>
        <begin position="118"/>
        <end position="129"/>
    </location>
</feature>
<dbReference type="InterPro" id="IPR011611">
    <property type="entry name" value="PfkB_dom"/>
</dbReference>
<accession>A0ABR3XLD8</accession>
<keyword evidence="2" id="KW-0812">Transmembrane</keyword>
<dbReference type="Pfam" id="PF00294">
    <property type="entry name" value="PfkB"/>
    <property type="match status" value="1"/>
</dbReference>
<reference evidence="4 5" key="1">
    <citation type="journal article" date="2024" name="IMA Fungus">
        <title>IMA Genome - F19 : A genome assembly and annotation guide to empower mycologists, including annotated draft genome sequences of Ceratocystis pirilliformis, Diaporthe australafricana, Fusarium ophioides, Paecilomyces lecythidis, and Sporothrix stenoceras.</title>
        <authorList>
            <person name="Aylward J."/>
            <person name="Wilson A.M."/>
            <person name="Visagie C.M."/>
            <person name="Spraker J."/>
            <person name="Barnes I."/>
            <person name="Buitendag C."/>
            <person name="Ceriani C."/>
            <person name="Del Mar Angel L."/>
            <person name="du Plessis D."/>
            <person name="Fuchs T."/>
            <person name="Gasser K."/>
            <person name="Kramer D."/>
            <person name="Li W."/>
            <person name="Munsamy K."/>
            <person name="Piso A."/>
            <person name="Price J.L."/>
            <person name="Sonnekus B."/>
            <person name="Thomas C."/>
            <person name="van der Nest A."/>
            <person name="van Dijk A."/>
            <person name="van Heerden A."/>
            <person name="van Vuuren N."/>
            <person name="Yilmaz N."/>
            <person name="Duong T.A."/>
            <person name="van der Merwe N.A."/>
            <person name="Wingfield M.J."/>
            <person name="Wingfield B.D."/>
        </authorList>
    </citation>
    <scope>NUCLEOTIDE SEQUENCE [LARGE SCALE GENOMIC DNA]</scope>
    <source>
        <strain evidence="4 5">CMW 18300</strain>
    </source>
</reference>
<dbReference type="Proteomes" id="UP001583177">
    <property type="component" value="Unassembled WGS sequence"/>
</dbReference>
<evidence type="ECO:0000256" key="2">
    <source>
        <dbReference type="SAM" id="Phobius"/>
    </source>
</evidence>
<proteinExistence type="predicted"/>
<feature type="transmembrane region" description="Helical" evidence="2">
    <location>
        <begin position="33"/>
        <end position="60"/>
    </location>
</feature>
<dbReference type="PANTHER" id="PTHR47098">
    <property type="entry name" value="PROTEIN MAK32"/>
    <property type="match status" value="1"/>
</dbReference>